<sequence length="204" mass="23638">MNDSVIRKVRVALEEANGRKSERTVTLERALRVLENVEAGKVWGYETGGGVGPLYKYPASTVCFIAARRSDKKIAFVAYRENAYNPYRNIPKSPEEAREWADSAEDKLSFKTHVYKPEYEPKVNEVLEKARHVDVFFEEEVEKAVKGDDEALRMLETAEKNYLKYKRCLKYLKKKEVRAFLLNPNERLCEERKSTQDSSTNFSP</sequence>
<dbReference type="Proteomes" id="UP000240322">
    <property type="component" value="Unassembled WGS sequence"/>
</dbReference>
<protein>
    <submittedName>
        <fullName evidence="1">Uncharacterized protein</fullName>
    </submittedName>
</protein>
<gene>
    <name evidence="1" type="ORF">B9Q03_13465</name>
</gene>
<dbReference type="AlphaFoldDB" id="A0A2R6AAH6"/>
<evidence type="ECO:0000313" key="1">
    <source>
        <dbReference type="EMBL" id="PSN83414.1"/>
    </source>
</evidence>
<accession>A0A2R6AAH6</accession>
<organism evidence="1 2">
    <name type="scientific">Candidatus Marsarchaeota G2 archaeon OSP_D</name>
    <dbReference type="NCBI Taxonomy" id="1978157"/>
    <lineage>
        <taxon>Archaea</taxon>
        <taxon>Candidatus Marsarchaeota</taxon>
        <taxon>Candidatus Marsarchaeota group 2</taxon>
    </lineage>
</organism>
<proteinExistence type="predicted"/>
<comment type="caution">
    <text evidence="1">The sequence shown here is derived from an EMBL/GenBank/DDBJ whole genome shotgun (WGS) entry which is preliminary data.</text>
</comment>
<name>A0A2R6AAH6_9ARCH</name>
<reference evidence="1 2" key="1">
    <citation type="submission" date="2017-04" db="EMBL/GenBank/DDBJ databases">
        <title>Novel microbial lineages endemic to geothermal iron-oxide mats fill important gaps in the evolutionary history of Archaea.</title>
        <authorList>
            <person name="Jay Z.J."/>
            <person name="Beam J.P."/>
            <person name="Dlakic M."/>
            <person name="Rusch D.B."/>
            <person name="Kozubal M.A."/>
            <person name="Inskeep W.P."/>
        </authorList>
    </citation>
    <scope>NUCLEOTIDE SEQUENCE [LARGE SCALE GENOMIC DNA]</scope>
    <source>
        <strain evidence="1">OSP_D</strain>
    </source>
</reference>
<dbReference type="EMBL" id="NEXE01000312">
    <property type="protein sequence ID" value="PSN83414.1"/>
    <property type="molecule type" value="Genomic_DNA"/>
</dbReference>
<evidence type="ECO:0000313" key="2">
    <source>
        <dbReference type="Proteomes" id="UP000240322"/>
    </source>
</evidence>